<comment type="caution">
    <text evidence="2">The sequence shown here is derived from an EMBL/GenBank/DDBJ whole genome shotgun (WGS) entry which is preliminary data.</text>
</comment>
<dbReference type="PANTHER" id="PTHR48094">
    <property type="entry name" value="PROTEIN/NUCLEIC ACID DEGLYCASE DJ-1-RELATED"/>
    <property type="match status" value="1"/>
</dbReference>
<evidence type="ECO:0000313" key="2">
    <source>
        <dbReference type="EMBL" id="MBU3826595.1"/>
    </source>
</evidence>
<dbReference type="AlphaFoldDB" id="A0A9E2NS56"/>
<dbReference type="Gene3D" id="3.40.50.880">
    <property type="match status" value="1"/>
</dbReference>
<feature type="domain" description="DJ-1/PfpI" evidence="1">
    <location>
        <begin position="4"/>
        <end position="165"/>
    </location>
</feature>
<dbReference type="PANTHER" id="PTHR48094:SF12">
    <property type="entry name" value="PARKINSON DISEASE PROTEIN 7 HOMOLOG"/>
    <property type="match status" value="1"/>
</dbReference>
<evidence type="ECO:0000313" key="3">
    <source>
        <dbReference type="Proteomes" id="UP000824150"/>
    </source>
</evidence>
<gene>
    <name evidence="2" type="ORF">IAA31_03795</name>
</gene>
<reference evidence="2" key="1">
    <citation type="journal article" date="2021" name="PeerJ">
        <title>Extensive microbial diversity within the chicken gut microbiome revealed by metagenomics and culture.</title>
        <authorList>
            <person name="Gilroy R."/>
            <person name="Ravi A."/>
            <person name="Getino M."/>
            <person name="Pursley I."/>
            <person name="Horton D.L."/>
            <person name="Alikhan N.F."/>
            <person name="Baker D."/>
            <person name="Gharbi K."/>
            <person name="Hall N."/>
            <person name="Watson M."/>
            <person name="Adriaenssens E.M."/>
            <person name="Foster-Nyarko E."/>
            <person name="Jarju S."/>
            <person name="Secka A."/>
            <person name="Antonio M."/>
            <person name="Oren A."/>
            <person name="Chaudhuri R.R."/>
            <person name="La Ragione R."/>
            <person name="Hildebrand F."/>
            <person name="Pallen M.J."/>
        </authorList>
    </citation>
    <scope>NUCLEOTIDE SEQUENCE</scope>
    <source>
        <strain evidence="2">687</strain>
    </source>
</reference>
<organism evidence="2 3">
    <name type="scientific">Candidatus Anaerobiospirillum merdipullorum</name>
    <dbReference type="NCBI Taxonomy" id="2838450"/>
    <lineage>
        <taxon>Bacteria</taxon>
        <taxon>Pseudomonadati</taxon>
        <taxon>Pseudomonadota</taxon>
        <taxon>Gammaproteobacteria</taxon>
        <taxon>Aeromonadales</taxon>
        <taxon>Succinivibrionaceae</taxon>
        <taxon>Anaerobiospirillum</taxon>
    </lineage>
</organism>
<sequence length="185" mass="19336">MTCALVCYANGSEDLEVTAAADILARGGVQVVKAAVVEEGLTVTLAHGTQVVCDANIADCKDQYDVIVIPGGLQGAENCRDCPILLQLLQKQQAEGRYIAAICAAPGFVLAHHGIITDKVKATGYPGCADNIKCYCEDGAVVDEDAKIITGKGPAFAMDFAFKILDCLQGPAVTAQVKQGMLYQG</sequence>
<dbReference type="InterPro" id="IPR050325">
    <property type="entry name" value="Prot/Nucl_acid_deglycase"/>
</dbReference>
<dbReference type="Pfam" id="PF01965">
    <property type="entry name" value="DJ-1_PfpI"/>
    <property type="match status" value="1"/>
</dbReference>
<dbReference type="InterPro" id="IPR002818">
    <property type="entry name" value="DJ-1/PfpI"/>
</dbReference>
<reference evidence="2" key="2">
    <citation type="submission" date="2021-04" db="EMBL/GenBank/DDBJ databases">
        <authorList>
            <person name="Gilroy R."/>
        </authorList>
    </citation>
    <scope>NUCLEOTIDE SEQUENCE</scope>
    <source>
        <strain evidence="2">687</strain>
    </source>
</reference>
<accession>A0A9E2NS56</accession>
<dbReference type="NCBIfam" id="TIGR01383">
    <property type="entry name" value="not_thiJ"/>
    <property type="match status" value="1"/>
</dbReference>
<dbReference type="InterPro" id="IPR029062">
    <property type="entry name" value="Class_I_gatase-like"/>
</dbReference>
<dbReference type="GO" id="GO:0005737">
    <property type="term" value="C:cytoplasm"/>
    <property type="evidence" value="ECO:0007669"/>
    <property type="project" value="TreeGrafter"/>
</dbReference>
<dbReference type="Proteomes" id="UP000824150">
    <property type="component" value="Unassembled WGS sequence"/>
</dbReference>
<proteinExistence type="predicted"/>
<name>A0A9E2NS56_9GAMM</name>
<dbReference type="InterPro" id="IPR006287">
    <property type="entry name" value="DJ-1"/>
</dbReference>
<protein>
    <submittedName>
        <fullName evidence="2">DJ-1/PfpI family protein</fullName>
    </submittedName>
</protein>
<evidence type="ECO:0000259" key="1">
    <source>
        <dbReference type="Pfam" id="PF01965"/>
    </source>
</evidence>
<dbReference type="SUPFAM" id="SSF52317">
    <property type="entry name" value="Class I glutamine amidotransferase-like"/>
    <property type="match status" value="1"/>
</dbReference>
<dbReference type="EMBL" id="JAHLFG010000039">
    <property type="protein sequence ID" value="MBU3826595.1"/>
    <property type="molecule type" value="Genomic_DNA"/>
</dbReference>
<dbReference type="CDD" id="cd03135">
    <property type="entry name" value="GATase1_DJ-1"/>
    <property type="match status" value="1"/>
</dbReference>